<dbReference type="InterPro" id="IPR000683">
    <property type="entry name" value="Gfo/Idh/MocA-like_OxRdtase_N"/>
</dbReference>
<dbReference type="EMBL" id="VSSQ01028262">
    <property type="protein sequence ID" value="MPM77903.1"/>
    <property type="molecule type" value="Genomic_DNA"/>
</dbReference>
<protein>
    <submittedName>
        <fullName evidence="3">Glucose--fructose oxidoreductase</fullName>
        <ecNumber evidence="3">1.1.99.28</ecNumber>
    </submittedName>
</protein>
<keyword evidence="3" id="KW-0560">Oxidoreductase</keyword>
<dbReference type="GO" id="GO:0047061">
    <property type="term" value="F:glucose-fructose oxidoreductase activity"/>
    <property type="evidence" value="ECO:0007669"/>
    <property type="project" value="UniProtKB-EC"/>
</dbReference>
<feature type="domain" description="Gfo/Idh/MocA-like oxidoreductase N-terminal" evidence="1">
    <location>
        <begin position="2"/>
        <end position="96"/>
    </location>
</feature>
<dbReference type="SUPFAM" id="SSF51735">
    <property type="entry name" value="NAD(P)-binding Rossmann-fold domains"/>
    <property type="match status" value="1"/>
</dbReference>
<dbReference type="GO" id="GO:0000166">
    <property type="term" value="F:nucleotide binding"/>
    <property type="evidence" value="ECO:0007669"/>
    <property type="project" value="InterPro"/>
</dbReference>
<evidence type="ECO:0000313" key="3">
    <source>
        <dbReference type="EMBL" id="MPM77903.1"/>
    </source>
</evidence>
<evidence type="ECO:0000259" key="2">
    <source>
        <dbReference type="Pfam" id="PF02894"/>
    </source>
</evidence>
<dbReference type="Gene3D" id="3.40.50.720">
    <property type="entry name" value="NAD(P)-binding Rossmann-like Domain"/>
    <property type="match status" value="1"/>
</dbReference>
<dbReference type="PANTHER" id="PTHR43249">
    <property type="entry name" value="UDP-N-ACETYL-2-AMINO-2-DEOXY-D-GLUCURONATE OXIDASE"/>
    <property type="match status" value="1"/>
</dbReference>
<sequence>MGLCGAGFAGKFHAYGINRAYGVDAQVSVLCEPNRELAEAVAAKYGIPRICADFKELLRDDTINVVDLCTPTNMHHTMIEEALAAGKHVICEKPLTGYFGEPGDPQLVGEVGRRQMYDVVTARLERLREAVKKSGLLFMYAENWIYAPAVAKTAEILRASKDKIMLMKADESHSGAHTRLADEWKNSGGGALIDWGVHYLDIVMYCCGDPAPLTVSGEAFSRLGRDIKGYTCTSMWAGPRAENGVYDVDDSVTALIRTEGPVISVHGAWAQNIGEEERYIDFMGDKAGIRLQYGKGFTLYTAEDGALVTAKPEFEMSDMFQNEIDAFVRCVRTGEKLPSHIDTVLPTARMMQAIYDSSDSKREIIL</sequence>
<dbReference type="Gene3D" id="3.30.360.10">
    <property type="entry name" value="Dihydrodipicolinate Reductase, domain 2"/>
    <property type="match status" value="1"/>
</dbReference>
<dbReference type="SUPFAM" id="SSF55347">
    <property type="entry name" value="Glyceraldehyde-3-phosphate dehydrogenase-like, C-terminal domain"/>
    <property type="match status" value="1"/>
</dbReference>
<dbReference type="Pfam" id="PF02894">
    <property type="entry name" value="GFO_IDH_MocA_C"/>
    <property type="match status" value="1"/>
</dbReference>
<proteinExistence type="predicted"/>
<accession>A0A645CLR4</accession>
<gene>
    <name evidence="3" type="primary">gfo_12</name>
    <name evidence="3" type="ORF">SDC9_124912</name>
</gene>
<dbReference type="EC" id="1.1.99.28" evidence="3"/>
<reference evidence="3" key="1">
    <citation type="submission" date="2019-08" db="EMBL/GenBank/DDBJ databases">
        <authorList>
            <person name="Kucharzyk K."/>
            <person name="Murdoch R.W."/>
            <person name="Higgins S."/>
            <person name="Loffler F."/>
        </authorList>
    </citation>
    <scope>NUCLEOTIDE SEQUENCE</scope>
</reference>
<dbReference type="PANTHER" id="PTHR43249:SF1">
    <property type="entry name" value="D-GLUCOSIDE 3-DEHYDROGENASE"/>
    <property type="match status" value="1"/>
</dbReference>
<organism evidence="3">
    <name type="scientific">bioreactor metagenome</name>
    <dbReference type="NCBI Taxonomy" id="1076179"/>
    <lineage>
        <taxon>unclassified sequences</taxon>
        <taxon>metagenomes</taxon>
        <taxon>ecological metagenomes</taxon>
    </lineage>
</organism>
<dbReference type="Pfam" id="PF01408">
    <property type="entry name" value="GFO_IDH_MocA"/>
    <property type="match status" value="1"/>
</dbReference>
<name>A0A645CLR4_9ZZZZ</name>
<comment type="caution">
    <text evidence="3">The sequence shown here is derived from an EMBL/GenBank/DDBJ whole genome shotgun (WGS) entry which is preliminary data.</text>
</comment>
<dbReference type="InterPro" id="IPR004104">
    <property type="entry name" value="Gfo/Idh/MocA-like_OxRdtase_C"/>
</dbReference>
<evidence type="ECO:0000259" key="1">
    <source>
        <dbReference type="Pfam" id="PF01408"/>
    </source>
</evidence>
<feature type="domain" description="Gfo/Idh/MocA-like oxidoreductase C-terminal" evidence="2">
    <location>
        <begin position="183"/>
        <end position="363"/>
    </location>
</feature>
<dbReference type="AlphaFoldDB" id="A0A645CLR4"/>
<dbReference type="InterPro" id="IPR052515">
    <property type="entry name" value="Gfo/Idh/MocA_Oxidoreductase"/>
</dbReference>
<dbReference type="InterPro" id="IPR036291">
    <property type="entry name" value="NAD(P)-bd_dom_sf"/>
</dbReference>